<dbReference type="Gene3D" id="3.30.1150.10">
    <property type="match status" value="1"/>
</dbReference>
<accession>A0ABY1R0W0</accession>
<dbReference type="Proteomes" id="UP001158050">
    <property type="component" value="Unassembled WGS sequence"/>
</dbReference>
<dbReference type="EMBL" id="FXUO01000002">
    <property type="protein sequence ID" value="SMP91015.1"/>
    <property type="molecule type" value="Genomic_DNA"/>
</dbReference>
<comment type="caution">
    <text evidence="1">The sequence shown here is derived from an EMBL/GenBank/DDBJ whole genome shotgun (WGS) entry which is preliminary data.</text>
</comment>
<evidence type="ECO:0000313" key="1">
    <source>
        <dbReference type="EMBL" id="SMP91015.1"/>
    </source>
</evidence>
<reference evidence="1 2" key="1">
    <citation type="submission" date="2017-05" db="EMBL/GenBank/DDBJ databases">
        <authorList>
            <person name="Varghese N."/>
            <person name="Submissions S."/>
        </authorList>
    </citation>
    <scope>NUCLEOTIDE SEQUENCE [LARGE SCALE GENOMIC DNA]</scope>
    <source>
        <strain evidence="1 2">DSM 18015</strain>
    </source>
</reference>
<dbReference type="RefSeq" id="WP_283416024.1">
    <property type="nucleotide sequence ID" value="NZ_FXUO01000002.1"/>
</dbReference>
<evidence type="ECO:0000313" key="2">
    <source>
        <dbReference type="Proteomes" id="UP001158050"/>
    </source>
</evidence>
<keyword evidence="2" id="KW-1185">Reference proteome</keyword>
<protein>
    <recommendedName>
        <fullName evidence="3">TonB protein C-terminal</fullName>
    </recommendedName>
</protein>
<organism evidence="1 2">
    <name type="scientific">Epilithonimonas pallida</name>
    <dbReference type="NCBI Taxonomy" id="373671"/>
    <lineage>
        <taxon>Bacteria</taxon>
        <taxon>Pseudomonadati</taxon>
        <taxon>Bacteroidota</taxon>
        <taxon>Flavobacteriia</taxon>
        <taxon>Flavobacteriales</taxon>
        <taxon>Weeksellaceae</taxon>
        <taxon>Chryseobacterium group</taxon>
        <taxon>Epilithonimonas</taxon>
    </lineage>
</organism>
<sequence>MKKYLFLIFCLCSGFHFSQTKEQTEAAQLNQQAEFPGGEKAFRDEFMKMVHAYFDITAYAVNGKFSFIITIDEKGKPSDLQIYPKVKYDEEFRQDMTFAMKRIKKKWKPAMKDGVPISSNRIIEINFSSDHADHGE</sequence>
<name>A0ABY1R0W0_9FLAO</name>
<gene>
    <name evidence="1" type="ORF">SAMN05421679_102548</name>
</gene>
<evidence type="ECO:0008006" key="3">
    <source>
        <dbReference type="Google" id="ProtNLM"/>
    </source>
</evidence>
<proteinExistence type="predicted"/>